<dbReference type="InterPro" id="IPR029060">
    <property type="entry name" value="PIN-like_dom_sf"/>
</dbReference>
<dbReference type="InterPro" id="IPR002716">
    <property type="entry name" value="PIN_dom"/>
</dbReference>
<evidence type="ECO:0000313" key="3">
    <source>
        <dbReference type="Proteomes" id="UP001204772"/>
    </source>
</evidence>
<evidence type="ECO:0000259" key="1">
    <source>
        <dbReference type="Pfam" id="PF01850"/>
    </source>
</evidence>
<protein>
    <submittedName>
        <fullName evidence="2">PIN domain-containing protein</fullName>
    </submittedName>
</protein>
<organism evidence="2 3">
    <name type="scientific">Runella salmonicolor</name>
    <dbReference type="NCBI Taxonomy" id="2950278"/>
    <lineage>
        <taxon>Bacteria</taxon>
        <taxon>Pseudomonadati</taxon>
        <taxon>Bacteroidota</taxon>
        <taxon>Cytophagia</taxon>
        <taxon>Cytophagales</taxon>
        <taxon>Spirosomataceae</taxon>
        <taxon>Runella</taxon>
    </lineage>
</organism>
<keyword evidence="3" id="KW-1185">Reference proteome</keyword>
<reference evidence="2 3" key="1">
    <citation type="submission" date="2022-06" db="EMBL/GenBank/DDBJ databases">
        <title>Runella sp. S5 genome sequencing.</title>
        <authorList>
            <person name="Park S."/>
        </authorList>
    </citation>
    <scope>NUCLEOTIDE SEQUENCE [LARGE SCALE GENOMIC DNA]</scope>
    <source>
        <strain evidence="2 3">S5</strain>
    </source>
</reference>
<feature type="domain" description="PIN" evidence="1">
    <location>
        <begin position="13"/>
        <end position="107"/>
    </location>
</feature>
<proteinExistence type="predicted"/>
<name>A0ABT1FPT7_9BACT</name>
<gene>
    <name evidence="2" type="ORF">NCI00_13785</name>
</gene>
<dbReference type="Pfam" id="PF01850">
    <property type="entry name" value="PIN"/>
    <property type="match status" value="1"/>
</dbReference>
<comment type="caution">
    <text evidence="2">The sequence shown here is derived from an EMBL/GenBank/DDBJ whole genome shotgun (WGS) entry which is preliminary data.</text>
</comment>
<dbReference type="Proteomes" id="UP001204772">
    <property type="component" value="Unassembled WGS sequence"/>
</dbReference>
<evidence type="ECO:0000313" key="2">
    <source>
        <dbReference type="EMBL" id="MCP1383510.1"/>
    </source>
</evidence>
<dbReference type="EMBL" id="JAMZEL010000005">
    <property type="protein sequence ID" value="MCP1383510.1"/>
    <property type="molecule type" value="Genomic_DNA"/>
</dbReference>
<accession>A0ABT1FPT7</accession>
<dbReference type="Gene3D" id="3.40.50.1010">
    <property type="entry name" value="5'-nuclease"/>
    <property type="match status" value="1"/>
</dbReference>
<dbReference type="RefSeq" id="WP_253528497.1">
    <property type="nucleotide sequence ID" value="NZ_JAMZEL010000005.1"/>
</dbReference>
<sequence length="118" mass="13305">MLIPIASSDPLDGNEIIDKILSNKIIFISEMTEMEMLCKFDLTKSQRKLIREMLDDCVIVPFNAAIKHKAIQIRLTTRMKLVDSIIVASAVEMKAKLVTSDLKFESAKNIVELILIQA</sequence>
<dbReference type="SUPFAM" id="SSF88723">
    <property type="entry name" value="PIN domain-like"/>
    <property type="match status" value="1"/>
</dbReference>